<reference evidence="2 3" key="1">
    <citation type="journal article" date="2015" name="Genome Announc.">
        <title>Draft Genome Sequence and Gene Annotation of the Entomopathogenic Fungus Verticillium hemipterigenum.</title>
        <authorList>
            <person name="Horn F."/>
            <person name="Habel A."/>
            <person name="Scharf D.H."/>
            <person name="Dworschak J."/>
            <person name="Brakhage A.A."/>
            <person name="Guthke R."/>
            <person name="Hertweck C."/>
            <person name="Linde J."/>
        </authorList>
    </citation>
    <scope>NUCLEOTIDE SEQUENCE [LARGE SCALE GENOMIC DNA]</scope>
</reference>
<evidence type="ECO:0000256" key="1">
    <source>
        <dbReference type="SAM" id="SignalP"/>
    </source>
</evidence>
<evidence type="ECO:0000313" key="3">
    <source>
        <dbReference type="Proteomes" id="UP000039046"/>
    </source>
</evidence>
<dbReference type="InterPro" id="IPR023346">
    <property type="entry name" value="Lysozyme-like_dom_sf"/>
</dbReference>
<dbReference type="EMBL" id="CDHN01000001">
    <property type="protein sequence ID" value="CEJ81500.1"/>
    <property type="molecule type" value="Genomic_DNA"/>
</dbReference>
<keyword evidence="1" id="KW-0732">Signal</keyword>
<name>A0A0A1T5V3_9HYPO</name>
<keyword evidence="3" id="KW-1185">Reference proteome</keyword>
<dbReference type="Gene3D" id="1.10.530.10">
    <property type="match status" value="1"/>
</dbReference>
<organism evidence="2 3">
    <name type="scientific">[Torrubiella] hemipterigena</name>
    <dbReference type="NCBI Taxonomy" id="1531966"/>
    <lineage>
        <taxon>Eukaryota</taxon>
        <taxon>Fungi</taxon>
        <taxon>Dikarya</taxon>
        <taxon>Ascomycota</taxon>
        <taxon>Pezizomycotina</taxon>
        <taxon>Sordariomycetes</taxon>
        <taxon>Hypocreomycetidae</taxon>
        <taxon>Hypocreales</taxon>
        <taxon>Clavicipitaceae</taxon>
        <taxon>Clavicipitaceae incertae sedis</taxon>
        <taxon>'Torrubiella' clade</taxon>
    </lineage>
</organism>
<evidence type="ECO:0008006" key="4">
    <source>
        <dbReference type="Google" id="ProtNLM"/>
    </source>
</evidence>
<proteinExistence type="predicted"/>
<protein>
    <recommendedName>
        <fullName evidence="4">Muramidase</fullName>
    </recommendedName>
</protein>
<evidence type="ECO:0000313" key="2">
    <source>
        <dbReference type="EMBL" id="CEJ81500.1"/>
    </source>
</evidence>
<feature type="signal peptide" evidence="1">
    <location>
        <begin position="1"/>
        <end position="15"/>
    </location>
</feature>
<dbReference type="HOGENOM" id="CLU_058267_1_0_1"/>
<sequence>MHATTILALAGLAAASPLERRYGNTYKPYNGNGSTAQGWPAQSAWGSYDQLWNDNKPLMEKSCGWNGWGADNSATEINNINSAIKQVAGETGVDSRFILAIVMQESKGCVRVPTTNNGVRNPGLMQSHNGSGSCAGKNPCPKADILQMIRDGTAGTSAGAGVKGTIAQAAKDTGDSSVRKFYAGARVYNSGSATYSNLNDGRGSTPCYAQDVANRLTGWTLAASKCSV</sequence>
<accession>A0A0A1T5V3</accession>
<feature type="chain" id="PRO_5012678080" description="Muramidase" evidence="1">
    <location>
        <begin position="16"/>
        <end position="228"/>
    </location>
</feature>
<dbReference type="AlphaFoldDB" id="A0A0A1T5V3"/>
<dbReference type="OrthoDB" id="1193027at2759"/>
<gene>
    <name evidence="2" type="ORF">VHEMI01622</name>
</gene>
<dbReference type="Proteomes" id="UP000039046">
    <property type="component" value="Unassembled WGS sequence"/>
</dbReference>
<dbReference type="SUPFAM" id="SSF53955">
    <property type="entry name" value="Lysozyme-like"/>
    <property type="match status" value="1"/>
</dbReference>